<evidence type="ECO:0000313" key="3">
    <source>
        <dbReference type="EMBL" id="GGX83078.1"/>
    </source>
</evidence>
<dbReference type="AlphaFoldDB" id="A0A918U237"/>
<gene>
    <name evidence="3" type="ORF">GCM10010515_58480</name>
</gene>
<comment type="caution">
    <text evidence="3">The sequence shown here is derived from an EMBL/GenBank/DDBJ whole genome shotgun (WGS) entry which is preliminary data.</text>
</comment>
<protein>
    <submittedName>
        <fullName evidence="3">Uncharacterized protein</fullName>
    </submittedName>
</protein>
<dbReference type="EMBL" id="BMWD01000024">
    <property type="protein sequence ID" value="GGX83078.1"/>
    <property type="molecule type" value="Genomic_DNA"/>
</dbReference>
<organism evidence="3 4">
    <name type="scientific">Streptomyces fructofermentans</name>
    <dbReference type="NCBI Taxonomy" id="152141"/>
    <lineage>
        <taxon>Bacteria</taxon>
        <taxon>Bacillati</taxon>
        <taxon>Actinomycetota</taxon>
        <taxon>Actinomycetes</taxon>
        <taxon>Kitasatosporales</taxon>
        <taxon>Streptomycetaceae</taxon>
        <taxon>Streptomyces</taxon>
    </lineage>
</organism>
<evidence type="ECO:0000256" key="1">
    <source>
        <dbReference type="SAM" id="MobiDB-lite"/>
    </source>
</evidence>
<feature type="compositionally biased region" description="Low complexity" evidence="1">
    <location>
        <begin position="62"/>
        <end position="74"/>
    </location>
</feature>
<keyword evidence="2" id="KW-0472">Membrane</keyword>
<evidence type="ECO:0000256" key="2">
    <source>
        <dbReference type="SAM" id="Phobius"/>
    </source>
</evidence>
<sequence>MRLTASPRGRNADGSAIMGATPSGSSVPPLPCALPARDETARSTSEADTHGTPHGPHGGRPAGTPGPRHPGAGPMSAGRIPGLILPVVLLCALLVGLVWYWMHRDDE</sequence>
<keyword evidence="4" id="KW-1185">Reference proteome</keyword>
<keyword evidence="2" id="KW-0812">Transmembrane</keyword>
<reference evidence="3" key="1">
    <citation type="journal article" date="2014" name="Int. J. Syst. Evol. Microbiol.">
        <title>Complete genome sequence of Corynebacterium casei LMG S-19264T (=DSM 44701T), isolated from a smear-ripened cheese.</title>
        <authorList>
            <consortium name="US DOE Joint Genome Institute (JGI-PGF)"/>
            <person name="Walter F."/>
            <person name="Albersmeier A."/>
            <person name="Kalinowski J."/>
            <person name="Ruckert C."/>
        </authorList>
    </citation>
    <scope>NUCLEOTIDE SEQUENCE</scope>
    <source>
        <strain evidence="3">JCM 4956</strain>
    </source>
</reference>
<feature type="region of interest" description="Disordered" evidence="1">
    <location>
        <begin position="1"/>
        <end position="77"/>
    </location>
</feature>
<dbReference type="Proteomes" id="UP000645555">
    <property type="component" value="Unassembled WGS sequence"/>
</dbReference>
<feature type="transmembrane region" description="Helical" evidence="2">
    <location>
        <begin position="83"/>
        <end position="102"/>
    </location>
</feature>
<accession>A0A918U237</accession>
<name>A0A918U237_9ACTN</name>
<feature type="compositionally biased region" description="Basic and acidic residues" evidence="1">
    <location>
        <begin position="36"/>
        <end position="51"/>
    </location>
</feature>
<proteinExistence type="predicted"/>
<keyword evidence="2" id="KW-1133">Transmembrane helix</keyword>
<reference evidence="3" key="2">
    <citation type="submission" date="2020-09" db="EMBL/GenBank/DDBJ databases">
        <authorList>
            <person name="Sun Q."/>
            <person name="Ohkuma M."/>
        </authorList>
    </citation>
    <scope>NUCLEOTIDE SEQUENCE</scope>
    <source>
        <strain evidence="3">JCM 4956</strain>
    </source>
</reference>
<evidence type="ECO:0000313" key="4">
    <source>
        <dbReference type="Proteomes" id="UP000645555"/>
    </source>
</evidence>